<evidence type="ECO:0000256" key="5">
    <source>
        <dbReference type="ARBA" id="ARBA00022692"/>
    </source>
</evidence>
<protein>
    <submittedName>
        <fullName evidence="10">ABC transporter permease</fullName>
    </submittedName>
</protein>
<keyword evidence="5 8" id="KW-0812">Transmembrane</keyword>
<comment type="similarity">
    <text evidence="2">Belongs to the binding-protein-dependent transport system permease family. CysTW subfamily.</text>
</comment>
<evidence type="ECO:0000256" key="4">
    <source>
        <dbReference type="ARBA" id="ARBA00022475"/>
    </source>
</evidence>
<name>A0A9X3DZM0_9HYPH</name>
<feature type="transmembrane region" description="Helical" evidence="8">
    <location>
        <begin position="181"/>
        <end position="204"/>
    </location>
</feature>
<organism evidence="10 11">
    <name type="scientific">Kaistia nematophila</name>
    <dbReference type="NCBI Taxonomy" id="2994654"/>
    <lineage>
        <taxon>Bacteria</taxon>
        <taxon>Pseudomonadati</taxon>
        <taxon>Pseudomonadota</taxon>
        <taxon>Alphaproteobacteria</taxon>
        <taxon>Hyphomicrobiales</taxon>
        <taxon>Kaistiaceae</taxon>
        <taxon>Kaistia</taxon>
    </lineage>
</organism>
<evidence type="ECO:0000313" key="10">
    <source>
        <dbReference type="EMBL" id="MCX5568268.1"/>
    </source>
</evidence>
<evidence type="ECO:0000313" key="11">
    <source>
        <dbReference type="Proteomes" id="UP001144805"/>
    </source>
</evidence>
<feature type="transmembrane region" description="Helical" evidence="8">
    <location>
        <begin position="104"/>
        <end position="126"/>
    </location>
</feature>
<dbReference type="PANTHER" id="PTHR43848">
    <property type="entry name" value="PUTRESCINE TRANSPORT SYSTEM PERMEASE PROTEIN POTI"/>
    <property type="match status" value="1"/>
</dbReference>
<dbReference type="Proteomes" id="UP001144805">
    <property type="component" value="Unassembled WGS sequence"/>
</dbReference>
<dbReference type="GO" id="GO:0005886">
    <property type="term" value="C:plasma membrane"/>
    <property type="evidence" value="ECO:0007669"/>
    <property type="project" value="UniProtKB-SubCell"/>
</dbReference>
<evidence type="ECO:0000256" key="2">
    <source>
        <dbReference type="ARBA" id="ARBA00007069"/>
    </source>
</evidence>
<keyword evidence="7 8" id="KW-0472">Membrane</keyword>
<accession>A0A9X3DZM0</accession>
<evidence type="ECO:0000259" key="9">
    <source>
        <dbReference type="PROSITE" id="PS50928"/>
    </source>
</evidence>
<feature type="transmembrane region" description="Helical" evidence="8">
    <location>
        <begin position="225"/>
        <end position="246"/>
    </location>
</feature>
<keyword evidence="4" id="KW-1003">Cell membrane</keyword>
<feature type="transmembrane region" description="Helical" evidence="8">
    <location>
        <begin position="277"/>
        <end position="303"/>
    </location>
</feature>
<evidence type="ECO:0000256" key="8">
    <source>
        <dbReference type="RuleBase" id="RU363032"/>
    </source>
</evidence>
<comment type="subcellular location">
    <subcellularLocation>
        <location evidence="1 8">Cell membrane</location>
        <topology evidence="1 8">Multi-pass membrane protein</topology>
    </subcellularLocation>
</comment>
<dbReference type="Pfam" id="PF00528">
    <property type="entry name" value="BPD_transp_1"/>
    <property type="match status" value="1"/>
</dbReference>
<feature type="domain" description="ABC transmembrane type-1" evidence="9">
    <location>
        <begin position="70"/>
        <end position="296"/>
    </location>
</feature>
<dbReference type="Gene3D" id="1.10.3720.10">
    <property type="entry name" value="MetI-like"/>
    <property type="match status" value="1"/>
</dbReference>
<comment type="caution">
    <text evidence="10">The sequence shown here is derived from an EMBL/GenBank/DDBJ whole genome shotgun (WGS) entry which is preliminary data.</text>
</comment>
<keyword evidence="3 8" id="KW-0813">Transport</keyword>
<reference evidence="10" key="1">
    <citation type="submission" date="2022-11" db="EMBL/GenBank/DDBJ databases">
        <title>Biodiversity and phylogenetic relationships of bacteria.</title>
        <authorList>
            <person name="Machado R.A.R."/>
            <person name="Bhat A."/>
            <person name="Loulou A."/>
            <person name="Kallel S."/>
        </authorList>
    </citation>
    <scope>NUCLEOTIDE SEQUENCE</scope>
    <source>
        <strain evidence="10">K-TC2</strain>
    </source>
</reference>
<dbReference type="AlphaFoldDB" id="A0A9X3DZM0"/>
<feature type="transmembrane region" description="Helical" evidence="8">
    <location>
        <begin position="9"/>
        <end position="35"/>
    </location>
</feature>
<keyword evidence="6 8" id="KW-1133">Transmembrane helix</keyword>
<keyword evidence="11" id="KW-1185">Reference proteome</keyword>
<sequence>MTEGRSRAFYVLSAVFALYVLFLYGPTLTILVLSFQGPNGGMTFPMNGLSLHWFHNLWAGIGVPNVVDALINSLKLGLVVTLVTVVISVMAGYAFRRKFKGADLLFFTAIASLILPSIVVSLGIALEFQLFNQGIKSFGDFLVDNYADLDNATMWTNFLGNTGILIQDNFQTLMGLFTSGIGAHLTWTLPFGLLIMFAVFNRFNPAYEEAARDLGASSWQTFRHVVLPMIAPSLVGVALFGFTLSWDEIARSSQTVGAVNTLPLTLRGLTTTVTTPVIYALGTVTTAVSFAVIAMAILGMLIVQHRRRRHGSDAGKGTT</sequence>
<evidence type="ECO:0000256" key="6">
    <source>
        <dbReference type="ARBA" id="ARBA00022989"/>
    </source>
</evidence>
<evidence type="ECO:0000256" key="7">
    <source>
        <dbReference type="ARBA" id="ARBA00023136"/>
    </source>
</evidence>
<dbReference type="PROSITE" id="PS50928">
    <property type="entry name" value="ABC_TM1"/>
    <property type="match status" value="1"/>
</dbReference>
<dbReference type="EMBL" id="JAPKNK010000001">
    <property type="protein sequence ID" value="MCX5568268.1"/>
    <property type="molecule type" value="Genomic_DNA"/>
</dbReference>
<proteinExistence type="inferred from homology"/>
<gene>
    <name evidence="10" type="ORF">OSH07_03580</name>
</gene>
<dbReference type="CDD" id="cd06261">
    <property type="entry name" value="TM_PBP2"/>
    <property type="match status" value="1"/>
</dbReference>
<dbReference type="InterPro" id="IPR051789">
    <property type="entry name" value="Bact_Polyamine_Transport"/>
</dbReference>
<dbReference type="RefSeq" id="WP_266337219.1">
    <property type="nucleotide sequence ID" value="NZ_JAPKNK010000001.1"/>
</dbReference>
<dbReference type="PANTHER" id="PTHR43848:SF2">
    <property type="entry name" value="PUTRESCINE TRANSPORT SYSTEM PERMEASE PROTEIN POTI"/>
    <property type="match status" value="1"/>
</dbReference>
<evidence type="ECO:0000256" key="1">
    <source>
        <dbReference type="ARBA" id="ARBA00004651"/>
    </source>
</evidence>
<dbReference type="GO" id="GO:0055085">
    <property type="term" value="P:transmembrane transport"/>
    <property type="evidence" value="ECO:0007669"/>
    <property type="project" value="InterPro"/>
</dbReference>
<dbReference type="SUPFAM" id="SSF161098">
    <property type="entry name" value="MetI-like"/>
    <property type="match status" value="1"/>
</dbReference>
<feature type="transmembrane region" description="Helical" evidence="8">
    <location>
        <begin position="76"/>
        <end position="95"/>
    </location>
</feature>
<dbReference type="InterPro" id="IPR035906">
    <property type="entry name" value="MetI-like_sf"/>
</dbReference>
<dbReference type="InterPro" id="IPR000515">
    <property type="entry name" value="MetI-like"/>
</dbReference>
<evidence type="ECO:0000256" key="3">
    <source>
        <dbReference type="ARBA" id="ARBA00022448"/>
    </source>
</evidence>